<evidence type="ECO:0000313" key="2">
    <source>
        <dbReference type="EMBL" id="GJT21977.1"/>
    </source>
</evidence>
<protein>
    <submittedName>
        <fullName evidence="2">Uncharacterized protein</fullName>
    </submittedName>
</protein>
<evidence type="ECO:0000256" key="1">
    <source>
        <dbReference type="SAM" id="MobiDB-lite"/>
    </source>
</evidence>
<reference evidence="2" key="1">
    <citation type="journal article" date="2022" name="Int. J. Mol. Sci.">
        <title>Draft Genome of Tanacetum Coccineum: Genomic Comparison of Closely Related Tanacetum-Family Plants.</title>
        <authorList>
            <person name="Yamashiro T."/>
            <person name="Shiraishi A."/>
            <person name="Nakayama K."/>
            <person name="Satake H."/>
        </authorList>
    </citation>
    <scope>NUCLEOTIDE SEQUENCE</scope>
</reference>
<sequence>MLESEAYKTYHAYATSEKIPKHKYGKNKVDPESSPKKKTAPVSKGSRVKSSTKMAKFDKKKQPATKPKSKTLTVLSDVALSEHEQMKIVTKRNKTQYYSSHTSGSGEDEGIVNMSEDDDQNDDNVDDQDDDDQDDDNDDESNNDQDEDNEQTESDNDADDFIHPKLSTFDENERQDKEDKEEEWSDDEAYDEETQGGNVEGEELDEEETNEEEEANELYRDVNINLERRDTKMAGANVQATQVIEDTHVIITAATPEVQQQSSSVSSGFISSMLNPNPDTGIDSILNLNTESIPLVDVYITTNVEMPPSSVTTLPPPPIPLIQPLQQTPVPTPTIFLSTSLQNLPTFGSLFKFEDRVKALEDNFSEFKQTNPFA</sequence>
<organism evidence="2 3">
    <name type="scientific">Tanacetum coccineum</name>
    <dbReference type="NCBI Taxonomy" id="301880"/>
    <lineage>
        <taxon>Eukaryota</taxon>
        <taxon>Viridiplantae</taxon>
        <taxon>Streptophyta</taxon>
        <taxon>Embryophyta</taxon>
        <taxon>Tracheophyta</taxon>
        <taxon>Spermatophyta</taxon>
        <taxon>Magnoliopsida</taxon>
        <taxon>eudicotyledons</taxon>
        <taxon>Gunneridae</taxon>
        <taxon>Pentapetalae</taxon>
        <taxon>asterids</taxon>
        <taxon>campanulids</taxon>
        <taxon>Asterales</taxon>
        <taxon>Asteraceae</taxon>
        <taxon>Asteroideae</taxon>
        <taxon>Anthemideae</taxon>
        <taxon>Anthemidinae</taxon>
        <taxon>Tanacetum</taxon>
    </lineage>
</organism>
<keyword evidence="3" id="KW-1185">Reference proteome</keyword>
<comment type="caution">
    <text evidence="2">The sequence shown here is derived from an EMBL/GenBank/DDBJ whole genome shotgun (WGS) entry which is preliminary data.</text>
</comment>
<feature type="compositionally biased region" description="Acidic residues" evidence="1">
    <location>
        <begin position="179"/>
        <end position="215"/>
    </location>
</feature>
<feature type="compositionally biased region" description="Acidic residues" evidence="1">
    <location>
        <begin position="106"/>
        <end position="159"/>
    </location>
</feature>
<dbReference type="Proteomes" id="UP001151760">
    <property type="component" value="Unassembled WGS sequence"/>
</dbReference>
<accession>A0ABQ5C779</accession>
<evidence type="ECO:0000313" key="3">
    <source>
        <dbReference type="Proteomes" id="UP001151760"/>
    </source>
</evidence>
<reference evidence="2" key="2">
    <citation type="submission" date="2022-01" db="EMBL/GenBank/DDBJ databases">
        <authorList>
            <person name="Yamashiro T."/>
            <person name="Shiraishi A."/>
            <person name="Satake H."/>
            <person name="Nakayama K."/>
        </authorList>
    </citation>
    <scope>NUCLEOTIDE SEQUENCE</scope>
</reference>
<dbReference type="EMBL" id="BQNB010013932">
    <property type="protein sequence ID" value="GJT21977.1"/>
    <property type="molecule type" value="Genomic_DNA"/>
</dbReference>
<feature type="compositionally biased region" description="Polar residues" evidence="1">
    <location>
        <begin position="95"/>
        <end position="105"/>
    </location>
</feature>
<name>A0ABQ5C779_9ASTR</name>
<proteinExistence type="predicted"/>
<gene>
    <name evidence="2" type="ORF">Tco_0891914</name>
</gene>
<feature type="region of interest" description="Disordered" evidence="1">
    <location>
        <begin position="16"/>
        <end position="215"/>
    </location>
</feature>